<keyword evidence="1" id="KW-1133">Transmembrane helix</keyword>
<name>A0A816M6K4_9BILA</name>
<keyword evidence="2" id="KW-0732">Signal</keyword>
<comment type="caution">
    <text evidence="3">The sequence shown here is derived from an EMBL/GenBank/DDBJ whole genome shotgun (WGS) entry which is preliminary data.</text>
</comment>
<feature type="chain" id="PRO_5033003635" evidence="2">
    <location>
        <begin position="25"/>
        <end position="161"/>
    </location>
</feature>
<keyword evidence="1" id="KW-0812">Transmembrane</keyword>
<sequence>MTSKLDGVGAISLWLSWCVVYAKGTKDNPKIINRVPLYFSIVFDNSSLSIKLVKFREKDFFGVFILIITYNLLTHVLLYNKINGKEKKRETDMNFSDYFTKCSKLFRDGRKEIEDKARPGRPITETTTENIEQVRLLINYDPYITLESIQIRADASYGTVQ</sequence>
<evidence type="ECO:0000313" key="4">
    <source>
        <dbReference type="Proteomes" id="UP000663887"/>
    </source>
</evidence>
<protein>
    <submittedName>
        <fullName evidence="3">Uncharacterized protein</fullName>
    </submittedName>
</protein>
<proteinExistence type="predicted"/>
<keyword evidence="1" id="KW-0472">Membrane</keyword>
<dbReference type="AlphaFoldDB" id="A0A816M6K4"/>
<organism evidence="3 4">
    <name type="scientific">Rotaria magnacalcarata</name>
    <dbReference type="NCBI Taxonomy" id="392030"/>
    <lineage>
        <taxon>Eukaryota</taxon>
        <taxon>Metazoa</taxon>
        <taxon>Spiralia</taxon>
        <taxon>Gnathifera</taxon>
        <taxon>Rotifera</taxon>
        <taxon>Eurotatoria</taxon>
        <taxon>Bdelloidea</taxon>
        <taxon>Philodinida</taxon>
        <taxon>Philodinidae</taxon>
        <taxon>Rotaria</taxon>
    </lineage>
</organism>
<feature type="signal peptide" evidence="2">
    <location>
        <begin position="1"/>
        <end position="24"/>
    </location>
</feature>
<feature type="transmembrane region" description="Helical" evidence="1">
    <location>
        <begin position="60"/>
        <end position="79"/>
    </location>
</feature>
<accession>A0A816M6K4</accession>
<gene>
    <name evidence="3" type="ORF">XDN619_LOCUS2361</name>
</gene>
<evidence type="ECO:0000256" key="2">
    <source>
        <dbReference type="SAM" id="SignalP"/>
    </source>
</evidence>
<dbReference type="Proteomes" id="UP000663887">
    <property type="component" value="Unassembled WGS sequence"/>
</dbReference>
<reference evidence="3" key="1">
    <citation type="submission" date="2021-02" db="EMBL/GenBank/DDBJ databases">
        <authorList>
            <person name="Nowell W R."/>
        </authorList>
    </citation>
    <scope>NUCLEOTIDE SEQUENCE</scope>
</reference>
<dbReference type="EMBL" id="CAJNRG010000116">
    <property type="protein sequence ID" value="CAF1980817.1"/>
    <property type="molecule type" value="Genomic_DNA"/>
</dbReference>
<evidence type="ECO:0000256" key="1">
    <source>
        <dbReference type="SAM" id="Phobius"/>
    </source>
</evidence>
<evidence type="ECO:0000313" key="3">
    <source>
        <dbReference type="EMBL" id="CAF1980817.1"/>
    </source>
</evidence>